<reference evidence="1" key="2">
    <citation type="submission" date="2018-05" db="EMBL/GenBank/DDBJ databases">
        <title>OgluRS3 (Oryza glumaepatula Reference Sequence Version 3).</title>
        <authorList>
            <person name="Zhang J."/>
            <person name="Kudrna D."/>
            <person name="Lee S."/>
            <person name="Talag J."/>
            <person name="Welchert J."/>
            <person name="Wing R.A."/>
        </authorList>
    </citation>
    <scope>NUCLEOTIDE SEQUENCE [LARGE SCALE GENOMIC DNA]</scope>
</reference>
<dbReference type="EnsemblPlants" id="OGLUM06G24830.1">
    <property type="protein sequence ID" value="OGLUM06G24830.1"/>
    <property type="gene ID" value="OGLUM06G24830"/>
</dbReference>
<reference evidence="1" key="1">
    <citation type="submission" date="2015-04" db="UniProtKB">
        <authorList>
            <consortium name="EnsemblPlants"/>
        </authorList>
    </citation>
    <scope>IDENTIFICATION</scope>
</reference>
<dbReference type="AlphaFoldDB" id="A0A0E0ACT4"/>
<proteinExistence type="predicted"/>
<organism evidence="1">
    <name type="scientific">Oryza glumipatula</name>
    <dbReference type="NCBI Taxonomy" id="40148"/>
    <lineage>
        <taxon>Eukaryota</taxon>
        <taxon>Viridiplantae</taxon>
        <taxon>Streptophyta</taxon>
        <taxon>Embryophyta</taxon>
        <taxon>Tracheophyta</taxon>
        <taxon>Spermatophyta</taxon>
        <taxon>Magnoliopsida</taxon>
        <taxon>Liliopsida</taxon>
        <taxon>Poales</taxon>
        <taxon>Poaceae</taxon>
        <taxon>BOP clade</taxon>
        <taxon>Oryzoideae</taxon>
        <taxon>Oryzeae</taxon>
        <taxon>Oryzinae</taxon>
        <taxon>Oryza</taxon>
    </lineage>
</organism>
<keyword evidence="2" id="KW-1185">Reference proteome</keyword>
<dbReference type="Proteomes" id="UP000026961">
    <property type="component" value="Chromosome 6"/>
</dbReference>
<dbReference type="Gramene" id="OGLUM06G24830.1">
    <property type="protein sequence ID" value="OGLUM06G24830.1"/>
    <property type="gene ID" value="OGLUM06G24830"/>
</dbReference>
<dbReference type="HOGENOM" id="CLU_2816599_0_0_1"/>
<evidence type="ECO:0000313" key="1">
    <source>
        <dbReference type="EnsemblPlants" id="OGLUM06G24830.1"/>
    </source>
</evidence>
<evidence type="ECO:0000313" key="2">
    <source>
        <dbReference type="Proteomes" id="UP000026961"/>
    </source>
</evidence>
<protein>
    <submittedName>
        <fullName evidence="1">Uncharacterized protein</fullName>
    </submittedName>
</protein>
<sequence>MRHRCRRRCPRPPIHRCYPCLRAATLRLGMLPPGGEAGTAASSVGGGFGIRWVVGVRVPRRGGHGEI</sequence>
<name>A0A0E0ACT4_9ORYZ</name>
<accession>A0A0E0ACT4</accession>